<dbReference type="EMBL" id="JADUNP010000007">
    <property type="protein sequence ID" value="MBH1651592.1"/>
    <property type="molecule type" value="Genomic_DNA"/>
</dbReference>
<sequence>MEIRAATAGDFDAMWAIFKAAIEPEDSLPFAGTFEAGTFRSHWFGVQAAFVAVLEERVAGMYKMGANLPDLGAHVASATYVVDPRVQGYGIGRGLVEHSLDRARSEGFLAMQFNYVVSTNAPAVELYRKLGFAVVGTLPAAFRHRSLGLVDVYVMHRFL</sequence>
<accession>A0A6B8J5N1</accession>
<protein>
    <submittedName>
        <fullName evidence="1">GNAT family N-acetyltransferase</fullName>
    </submittedName>
</protein>
<dbReference type="GO" id="GO:0016747">
    <property type="term" value="F:acyltransferase activity, transferring groups other than amino-acyl groups"/>
    <property type="evidence" value="ECO:0007669"/>
    <property type="project" value="InterPro"/>
</dbReference>
<gene>
    <name evidence="1" type="ORF">I5U67_05335</name>
</gene>
<dbReference type="PROSITE" id="PS51186">
    <property type="entry name" value="GNAT"/>
    <property type="match status" value="1"/>
</dbReference>
<dbReference type="AlphaFoldDB" id="A0A6B8J5N1"/>
<dbReference type="Pfam" id="PF00583">
    <property type="entry name" value="Acetyltransf_1"/>
    <property type="match status" value="1"/>
</dbReference>
<dbReference type="InterPro" id="IPR000182">
    <property type="entry name" value="GNAT_dom"/>
</dbReference>
<dbReference type="InterPro" id="IPR052742">
    <property type="entry name" value="Mito_N-acetyltransferase"/>
</dbReference>
<dbReference type="Gene3D" id="3.40.630.30">
    <property type="match status" value="1"/>
</dbReference>
<reference evidence="1" key="1">
    <citation type="submission" date="2020-11" db="EMBL/GenBank/DDBJ databases">
        <title>Enhanced detection system for hospital associated transmission using whole genome sequencing surveillance.</title>
        <authorList>
            <person name="Harrison L.H."/>
            <person name="Van Tyne D."/>
            <person name="Marsh J.W."/>
            <person name="Griffith M.P."/>
            <person name="Snyder D.J."/>
            <person name="Cooper V.S."/>
            <person name="Mustapha M."/>
        </authorList>
    </citation>
    <scope>NUCLEOTIDE SEQUENCE</scope>
    <source>
        <strain evidence="1">STEN00091</strain>
    </source>
</reference>
<evidence type="ECO:0000313" key="1">
    <source>
        <dbReference type="EMBL" id="MBH1651592.1"/>
    </source>
</evidence>
<dbReference type="SUPFAM" id="SSF55729">
    <property type="entry name" value="Acyl-CoA N-acyltransferases (Nat)"/>
    <property type="match status" value="1"/>
</dbReference>
<dbReference type="InterPro" id="IPR016181">
    <property type="entry name" value="Acyl_CoA_acyltransferase"/>
</dbReference>
<comment type="caution">
    <text evidence="1">The sequence shown here is derived from an EMBL/GenBank/DDBJ whole genome shotgun (WGS) entry which is preliminary data.</text>
</comment>
<dbReference type="PANTHER" id="PTHR43138:SF1">
    <property type="entry name" value="N-ACETYLTRANSFERASE ACA1"/>
    <property type="match status" value="1"/>
</dbReference>
<dbReference type="PANTHER" id="PTHR43138">
    <property type="entry name" value="ACETYLTRANSFERASE, GNAT FAMILY"/>
    <property type="match status" value="1"/>
</dbReference>
<dbReference type="CDD" id="cd04301">
    <property type="entry name" value="NAT_SF"/>
    <property type="match status" value="1"/>
</dbReference>
<organism evidence="1 2">
    <name type="scientific">Stenotrophomonas maltophilia</name>
    <name type="common">Pseudomonas maltophilia</name>
    <name type="synonym">Xanthomonas maltophilia</name>
    <dbReference type="NCBI Taxonomy" id="40324"/>
    <lineage>
        <taxon>Bacteria</taxon>
        <taxon>Pseudomonadati</taxon>
        <taxon>Pseudomonadota</taxon>
        <taxon>Gammaproteobacteria</taxon>
        <taxon>Lysobacterales</taxon>
        <taxon>Lysobacteraceae</taxon>
        <taxon>Stenotrophomonas</taxon>
        <taxon>Stenotrophomonas maltophilia group</taxon>
    </lineage>
</organism>
<dbReference type="RefSeq" id="WP_154263513.1">
    <property type="nucleotide sequence ID" value="NZ_CP040438.1"/>
</dbReference>
<proteinExistence type="predicted"/>
<evidence type="ECO:0000313" key="2">
    <source>
        <dbReference type="Proteomes" id="UP000625930"/>
    </source>
</evidence>
<dbReference type="Proteomes" id="UP000625930">
    <property type="component" value="Unassembled WGS sequence"/>
</dbReference>
<name>A0A6B8J5N1_STEMA</name>